<dbReference type="AlphaFoldDB" id="A0A840SHN6"/>
<sequence length="64" mass="7175">MLDVTFDEDAARNRVDNGPESLAIFRCLTLNLLRAARPKLGASGKRKRSGWSDDFARPIIGQMR</sequence>
<protein>
    <recommendedName>
        <fullName evidence="3">Transposase</fullName>
    </recommendedName>
</protein>
<dbReference type="EMBL" id="JACHFM010000001">
    <property type="protein sequence ID" value="MBB5220270.1"/>
    <property type="molecule type" value="Genomic_DNA"/>
</dbReference>
<dbReference type="Proteomes" id="UP000549457">
    <property type="component" value="Unassembled WGS sequence"/>
</dbReference>
<organism evidence="1 2">
    <name type="scientific">Amaricoccus macauensis</name>
    <dbReference type="NCBI Taxonomy" id="57001"/>
    <lineage>
        <taxon>Bacteria</taxon>
        <taxon>Pseudomonadati</taxon>
        <taxon>Pseudomonadota</taxon>
        <taxon>Alphaproteobacteria</taxon>
        <taxon>Rhodobacterales</taxon>
        <taxon>Paracoccaceae</taxon>
        <taxon>Amaricoccus</taxon>
    </lineage>
</organism>
<dbReference type="RefSeq" id="WP_184146222.1">
    <property type="nucleotide sequence ID" value="NZ_JACHFM010000001.1"/>
</dbReference>
<reference evidence="1 2" key="1">
    <citation type="submission" date="2020-08" db="EMBL/GenBank/DDBJ databases">
        <title>Genomic Encyclopedia of Type Strains, Phase IV (KMG-IV): sequencing the most valuable type-strain genomes for metagenomic binning, comparative biology and taxonomic classification.</title>
        <authorList>
            <person name="Goeker M."/>
        </authorList>
    </citation>
    <scope>NUCLEOTIDE SEQUENCE [LARGE SCALE GENOMIC DNA]</scope>
    <source>
        <strain evidence="1 2">DSM 101730</strain>
    </source>
</reference>
<comment type="caution">
    <text evidence="1">The sequence shown here is derived from an EMBL/GenBank/DDBJ whole genome shotgun (WGS) entry which is preliminary data.</text>
</comment>
<name>A0A840SHN6_9RHOB</name>
<keyword evidence="2" id="KW-1185">Reference proteome</keyword>
<gene>
    <name evidence="1" type="ORF">HNP73_000191</name>
</gene>
<proteinExistence type="predicted"/>
<evidence type="ECO:0000313" key="1">
    <source>
        <dbReference type="EMBL" id="MBB5220270.1"/>
    </source>
</evidence>
<evidence type="ECO:0008006" key="3">
    <source>
        <dbReference type="Google" id="ProtNLM"/>
    </source>
</evidence>
<accession>A0A840SHN6</accession>
<evidence type="ECO:0000313" key="2">
    <source>
        <dbReference type="Proteomes" id="UP000549457"/>
    </source>
</evidence>